<keyword evidence="5" id="KW-1185">Reference proteome</keyword>
<evidence type="ECO:0000313" key="4">
    <source>
        <dbReference type="EMBL" id="MFC0626333.1"/>
    </source>
</evidence>
<gene>
    <name evidence="4" type="ORF">ACFFGN_19800</name>
</gene>
<dbReference type="Pfam" id="PF00583">
    <property type="entry name" value="Acetyltransf_1"/>
    <property type="match status" value="1"/>
</dbReference>
<dbReference type="PANTHER" id="PTHR43877">
    <property type="entry name" value="AMINOALKYLPHOSPHONATE N-ACETYLTRANSFERASE-RELATED-RELATED"/>
    <property type="match status" value="1"/>
</dbReference>
<protein>
    <submittedName>
        <fullName evidence="4">GNAT family N-acetyltransferase</fullName>
        <ecNumber evidence="4">2.3.-.-</ecNumber>
    </submittedName>
</protein>
<dbReference type="GO" id="GO:0016746">
    <property type="term" value="F:acyltransferase activity"/>
    <property type="evidence" value="ECO:0007669"/>
    <property type="project" value="UniProtKB-KW"/>
</dbReference>
<comment type="caution">
    <text evidence="4">The sequence shown here is derived from an EMBL/GenBank/DDBJ whole genome shotgun (WGS) entry which is preliminary data.</text>
</comment>
<keyword evidence="1 4" id="KW-0808">Transferase</keyword>
<dbReference type="EMBL" id="JBHLTC010000023">
    <property type="protein sequence ID" value="MFC0626333.1"/>
    <property type="molecule type" value="Genomic_DNA"/>
</dbReference>
<evidence type="ECO:0000256" key="1">
    <source>
        <dbReference type="ARBA" id="ARBA00022679"/>
    </source>
</evidence>
<keyword evidence="2 4" id="KW-0012">Acyltransferase</keyword>
<dbReference type="RefSeq" id="WP_380049671.1">
    <property type="nucleotide sequence ID" value="NZ_JBHLTC010000023.1"/>
</dbReference>
<evidence type="ECO:0000259" key="3">
    <source>
        <dbReference type="PROSITE" id="PS51186"/>
    </source>
</evidence>
<organism evidence="4 5">
    <name type="scientific">Kribbella deserti</name>
    <dbReference type="NCBI Taxonomy" id="1926257"/>
    <lineage>
        <taxon>Bacteria</taxon>
        <taxon>Bacillati</taxon>
        <taxon>Actinomycetota</taxon>
        <taxon>Actinomycetes</taxon>
        <taxon>Propionibacteriales</taxon>
        <taxon>Kribbellaceae</taxon>
        <taxon>Kribbella</taxon>
    </lineage>
</organism>
<dbReference type="Proteomes" id="UP001589890">
    <property type="component" value="Unassembled WGS sequence"/>
</dbReference>
<dbReference type="CDD" id="cd04301">
    <property type="entry name" value="NAT_SF"/>
    <property type="match status" value="1"/>
</dbReference>
<evidence type="ECO:0000256" key="2">
    <source>
        <dbReference type="ARBA" id="ARBA00023315"/>
    </source>
</evidence>
<feature type="domain" description="N-acetyltransferase" evidence="3">
    <location>
        <begin position="126"/>
        <end position="267"/>
    </location>
</feature>
<dbReference type="InterPro" id="IPR050832">
    <property type="entry name" value="Bact_Acetyltransf"/>
</dbReference>
<dbReference type="PANTHER" id="PTHR43877:SF1">
    <property type="entry name" value="ACETYLTRANSFERASE"/>
    <property type="match status" value="1"/>
</dbReference>
<dbReference type="Gene3D" id="3.40.630.30">
    <property type="match status" value="1"/>
</dbReference>
<dbReference type="InterPro" id="IPR016181">
    <property type="entry name" value="Acyl_CoA_acyltransferase"/>
</dbReference>
<dbReference type="EC" id="2.3.-.-" evidence="4"/>
<reference evidence="4 5" key="1">
    <citation type="submission" date="2024-09" db="EMBL/GenBank/DDBJ databases">
        <authorList>
            <person name="Sun Q."/>
            <person name="Mori K."/>
        </authorList>
    </citation>
    <scope>NUCLEOTIDE SEQUENCE [LARGE SCALE GENOMIC DNA]</scope>
    <source>
        <strain evidence="4 5">CGMCC 1.15906</strain>
    </source>
</reference>
<name>A0ABV6QNY5_9ACTN</name>
<dbReference type="PROSITE" id="PS51186">
    <property type="entry name" value="GNAT"/>
    <property type="match status" value="1"/>
</dbReference>
<dbReference type="SUPFAM" id="SSF55729">
    <property type="entry name" value="Acyl-CoA N-acyltransferases (Nat)"/>
    <property type="match status" value="1"/>
</dbReference>
<dbReference type="InterPro" id="IPR000182">
    <property type="entry name" value="GNAT_dom"/>
</dbReference>
<sequence length="267" mass="28852">MNSSPHAAGLGAPAVTISRVADNQWHAIENDLVVGRGHASRRLDGRTFLSIDTWRGAVFDLLADTMVADQQEPQYTVTDETDRDLLVSWERVGFATWRREWEVVVPTEPQAALSAPPPGVTIATGDELAEVALHELDQAIRAEVGATAGWQTMPAEVLPWQGGTRPPLEPSKYTVAVRDGQYVGLVRLATMTRRPRIGLVAVLAGQRRRGIARALLSQALSGLHRAGIETASAEVDETNLAAMALFEGLGARRTGANLELVRRQGKA</sequence>
<accession>A0ABV6QNY5</accession>
<evidence type="ECO:0000313" key="5">
    <source>
        <dbReference type="Proteomes" id="UP001589890"/>
    </source>
</evidence>
<proteinExistence type="predicted"/>